<accession>A0A7C4D9N5</accession>
<evidence type="ECO:0000313" key="5">
    <source>
        <dbReference type="EMBL" id="HGU64845.1"/>
    </source>
</evidence>
<comment type="similarity">
    <text evidence="1">Belongs to the Nre family.</text>
</comment>
<evidence type="ECO:0000259" key="3">
    <source>
        <dbReference type="Pfam" id="PF04895"/>
    </source>
</evidence>
<comment type="domain">
    <text evidence="1">Contains a predicted C4 metal binding domain at the N-terminus, which could be a zinc finger DNA binding domain.</text>
</comment>
<feature type="zinc finger region" description="C4-type" evidence="1">
    <location>
        <begin position="11"/>
        <end position="25"/>
    </location>
</feature>
<feature type="domain" description="Archaeal Nre C-terminal" evidence="3">
    <location>
        <begin position="300"/>
        <end position="410"/>
    </location>
</feature>
<sequence>MILNNIDPRTCTLCRGRNWCGLAYCPLLARKLAFLRIKKITNSLEVYGSSPPSVFVGRHGYPYVNIGPSAPPETGDTTIFDFPEKWIELRLEDIIDYRLSLLTGSIRVKASFVSNPFIQKIHEIALSIKPVDIELYFEKPITPRIELSEFEPPQGPRGVLRSFRITSNPVIPRIVDSVYNDKDLSAREALLLLYKNGIPVSVIQRILSVGALGRSRSRKLVPTRWSITAVDSTISEELLESIRKYSLIDNFELYVRKYYDNTFIAILAPFKWSFEWMEAWWPGSTWNPSEVNIIVEGDYEDYFGRSSYPDIGGCYYACRLAVAEFLNNRRKQASVIVFREIYPGFNIPIGVWFVRENIRRMFRDKPLLSTNDIREVLNTLDEVSELGSRNWINKSRLLRRILYQTSLFNFVKGE</sequence>
<evidence type="ECO:0000313" key="4">
    <source>
        <dbReference type="EMBL" id="HGM59396.1"/>
    </source>
</evidence>
<protein>
    <recommendedName>
        <fullName evidence="1">DNA repair protein</fullName>
    </recommendedName>
</protein>
<dbReference type="GO" id="GO:0008270">
    <property type="term" value="F:zinc ion binding"/>
    <property type="evidence" value="ECO:0007669"/>
    <property type="project" value="UniProtKB-UniRule"/>
</dbReference>
<feature type="domain" description="Archaeal Nre N-terminal" evidence="2">
    <location>
        <begin position="20"/>
        <end position="287"/>
    </location>
</feature>
<evidence type="ECO:0000256" key="1">
    <source>
        <dbReference type="HAMAP-Rule" id="MF_02096"/>
    </source>
</evidence>
<dbReference type="GO" id="GO:0006281">
    <property type="term" value="P:DNA repair"/>
    <property type="evidence" value="ECO:0007669"/>
    <property type="project" value="UniProtKB-UniRule"/>
</dbReference>
<dbReference type="PANTHER" id="PTHR38136:SF2">
    <property type="entry name" value="DNA REPAIR PROTEIN"/>
    <property type="match status" value="1"/>
</dbReference>
<keyword evidence="1" id="KW-0479">Metal-binding</keyword>
<organism evidence="4">
    <name type="scientific">Staphylothermus marinus</name>
    <dbReference type="NCBI Taxonomy" id="2280"/>
    <lineage>
        <taxon>Archaea</taxon>
        <taxon>Thermoproteota</taxon>
        <taxon>Thermoprotei</taxon>
        <taxon>Desulfurococcales</taxon>
        <taxon>Desulfurococcaceae</taxon>
        <taxon>Staphylothermus</taxon>
    </lineage>
</organism>
<dbReference type="Pfam" id="PF04895">
    <property type="entry name" value="Nre_C"/>
    <property type="match status" value="1"/>
</dbReference>
<comment type="function">
    <text evidence="1">Involved in DNA damage repair.</text>
</comment>
<evidence type="ECO:0000259" key="2">
    <source>
        <dbReference type="Pfam" id="PF04894"/>
    </source>
</evidence>
<dbReference type="EMBL" id="DTBJ01000061">
    <property type="protein sequence ID" value="HGM59396.1"/>
    <property type="molecule type" value="Genomic_DNA"/>
</dbReference>
<reference evidence="4" key="1">
    <citation type="journal article" date="2020" name="mSystems">
        <title>Genome- and Community-Level Interaction Insights into Carbon Utilization and Element Cycling Functions of Hydrothermarchaeota in Hydrothermal Sediment.</title>
        <authorList>
            <person name="Zhou Z."/>
            <person name="Liu Y."/>
            <person name="Xu W."/>
            <person name="Pan J."/>
            <person name="Luo Z.H."/>
            <person name="Li M."/>
        </authorList>
    </citation>
    <scope>NUCLEOTIDE SEQUENCE [LARGE SCALE GENOMIC DNA]</scope>
    <source>
        <strain evidence="5">SpSt-622</strain>
        <strain evidence="4">SpSt-642</strain>
    </source>
</reference>
<keyword evidence="1" id="KW-0234">DNA repair</keyword>
<name>A0A7C4D9N5_STAMA</name>
<keyword evidence="1" id="KW-0862">Zinc</keyword>
<keyword evidence="1" id="KW-0863">Zinc-finger</keyword>
<dbReference type="HAMAP" id="MF_02096">
    <property type="entry name" value="Nre"/>
    <property type="match status" value="1"/>
</dbReference>
<dbReference type="InterPro" id="IPR006978">
    <property type="entry name" value="Nre_N"/>
</dbReference>
<keyword evidence="1" id="KW-0227">DNA damage</keyword>
<dbReference type="InterPro" id="IPR033167">
    <property type="entry name" value="Nre"/>
</dbReference>
<comment type="caution">
    <text evidence="4">The sequence shown here is derived from an EMBL/GenBank/DDBJ whole genome shotgun (WGS) entry which is preliminary data.</text>
</comment>
<dbReference type="Pfam" id="PF04894">
    <property type="entry name" value="Nre_N"/>
    <property type="match status" value="1"/>
</dbReference>
<dbReference type="InterPro" id="IPR006979">
    <property type="entry name" value="Nre_C"/>
</dbReference>
<gene>
    <name evidence="5" type="ORF">ENT92_01330</name>
    <name evidence="4" type="ORF">ENU14_07445</name>
</gene>
<dbReference type="EMBL" id="DTAN01000053">
    <property type="protein sequence ID" value="HGU64845.1"/>
    <property type="molecule type" value="Genomic_DNA"/>
</dbReference>
<dbReference type="AlphaFoldDB" id="A0A7C4D9N5"/>
<dbReference type="PANTHER" id="PTHR38136">
    <property type="entry name" value="DNA REPAIR PROTEIN"/>
    <property type="match status" value="1"/>
</dbReference>
<proteinExistence type="inferred from homology"/>